<feature type="domain" description="Mechanosensitive ion channel MscS C-terminal" evidence="11">
    <location>
        <begin position="798"/>
        <end position="883"/>
    </location>
</feature>
<dbReference type="InterPro" id="IPR010920">
    <property type="entry name" value="LSM_dom_sf"/>
</dbReference>
<evidence type="ECO:0000256" key="6">
    <source>
        <dbReference type="ARBA" id="ARBA00023136"/>
    </source>
</evidence>
<evidence type="ECO:0000256" key="5">
    <source>
        <dbReference type="ARBA" id="ARBA00022989"/>
    </source>
</evidence>
<dbReference type="InterPro" id="IPR049278">
    <property type="entry name" value="MS_channel_C"/>
</dbReference>
<sequence length="910" mass="101241">MIRQARVAMDGPIPRLATEPIVFVVMIYSLPPRVLLACLVLLLSGMIQAQTQSVPEPAAEVAPEADSTPDPSDRNQDAPDSDRFDAAFDPALVGLPEFPSSLAAPDAVSKALDLIDARITEKTAAIEAATAEAMLDTSADPDADALERQRKRLLELRRVVQRRAGLTERLTEAERELADRETRLAAMQTGGIALEPPFQVSLLDQARAELTLNQSLAAVAETRIATAEQRLAEAENALTTAVRERRAARDRLTQAETENVQLPEREGLSDALEEARLNEILARQQRMAAEQVRESARLEQRLAELAQAVLAQRIEALQTRVELSREALQARLEELDSTKDRMRAQIETLQHQGDQAEADLYRARQRLAASDRTADQAALEEWVLAHQAEQSAARTSLDSLNAALANLEQMRRLWEQRYQLMHDAETLDLAGVLRQNILDTAAAIREKEAIESRLNSLRSIQLAQERRLLEADLSASLREALETRGAAHALAERHGRELLQTQEALIALLQGMRPQIESVVEQQSWSLQWLHAQETLSEWWEAEWLVIDDQSIRMRELITALAMFMVVLLIVSLIRLGARRALNRRKAPSATEPAGDLRLVLSAVAGNTSQIFVLIAAFYVAMRVSGLAGPTVVAWLWNLLIVAFYIQLGLWANAAMADYFIRKRTRKERRDPSTVTGYGVMMVFFRVGIWLTVLVSLMAYFQYPIAGLLGALGVGSVAVGFALNSILSDVFSSMAIVLDKPFRVGDFVKAGDTVGVIEYTGIKTTRIRSLSGEQVVLSNSDLLSSRIHNFKQFRERRIVFRIGVVYQTPRALLEQIPHMLRDAIEGQPQTRFDRAHFAEYGDFALLFEAVYYVLSPDYGLYMDIQQGVNLGIHQRFEEAGISFAYPTQELILRRGPSISPAVGAAGQAMI</sequence>
<evidence type="ECO:0000256" key="4">
    <source>
        <dbReference type="ARBA" id="ARBA00022692"/>
    </source>
</evidence>
<feature type="transmembrane region" description="Helical" evidence="7">
    <location>
        <begin position="675"/>
        <end position="699"/>
    </location>
</feature>
<evidence type="ECO:0000256" key="3">
    <source>
        <dbReference type="ARBA" id="ARBA00022475"/>
    </source>
</evidence>
<dbReference type="Gene3D" id="2.30.30.60">
    <property type="match status" value="1"/>
</dbReference>
<feature type="transmembrane region" description="Helical" evidence="7">
    <location>
        <begin position="557"/>
        <end position="578"/>
    </location>
</feature>
<dbReference type="PANTHER" id="PTHR30221">
    <property type="entry name" value="SMALL-CONDUCTANCE MECHANOSENSITIVE CHANNEL"/>
    <property type="match status" value="1"/>
</dbReference>
<dbReference type="EMBL" id="WNKT01000040">
    <property type="protein sequence ID" value="MTW22435.1"/>
    <property type="molecule type" value="Genomic_DNA"/>
</dbReference>
<feature type="domain" description="Mechanosensitive ion channel MscS" evidence="10">
    <location>
        <begin position="726"/>
        <end position="791"/>
    </location>
</feature>
<feature type="transmembrane region" description="Helical" evidence="7">
    <location>
        <begin position="21"/>
        <end position="47"/>
    </location>
</feature>
<evidence type="ECO:0000313" key="12">
    <source>
        <dbReference type="EMBL" id="MTW22435.1"/>
    </source>
</evidence>
<reference evidence="12 13" key="1">
    <citation type="submission" date="2019-11" db="EMBL/GenBank/DDBJ databases">
        <title>Whole-genome sequence of the anaerobic purple sulfur bacterium Allochromatium palmeri DSM 15591.</title>
        <authorList>
            <person name="Kyndt J.A."/>
            <person name="Meyer T.E."/>
        </authorList>
    </citation>
    <scope>NUCLEOTIDE SEQUENCE [LARGE SCALE GENOMIC DNA]</scope>
    <source>
        <strain evidence="12 13">DSM 15591</strain>
    </source>
</reference>
<feature type="region of interest" description="Disordered" evidence="9">
    <location>
        <begin position="54"/>
        <end position="85"/>
    </location>
</feature>
<keyword evidence="7" id="KW-0813">Transport</keyword>
<dbReference type="SUPFAM" id="SSF50182">
    <property type="entry name" value="Sm-like ribonucleoproteins"/>
    <property type="match status" value="1"/>
</dbReference>
<name>A0A6N8EDX8_9GAMM</name>
<evidence type="ECO:0000256" key="9">
    <source>
        <dbReference type="SAM" id="MobiDB-lite"/>
    </source>
</evidence>
<evidence type="ECO:0000256" key="1">
    <source>
        <dbReference type="ARBA" id="ARBA00004651"/>
    </source>
</evidence>
<comment type="subunit">
    <text evidence="7">Homoheptamer.</text>
</comment>
<feature type="coiled-coil region" evidence="8">
    <location>
        <begin position="217"/>
        <end position="366"/>
    </location>
</feature>
<dbReference type="SUPFAM" id="SSF82861">
    <property type="entry name" value="Mechanosensitive channel protein MscS (YggB), transmembrane region"/>
    <property type="match status" value="1"/>
</dbReference>
<feature type="coiled-coil region" evidence="8">
    <location>
        <begin position="143"/>
        <end position="183"/>
    </location>
</feature>
<comment type="similarity">
    <text evidence="2 7">Belongs to the MscS (TC 1.A.23) family.</text>
</comment>
<dbReference type="OrthoDB" id="9775207at2"/>
<proteinExistence type="inferred from homology"/>
<dbReference type="SUPFAM" id="SSF82689">
    <property type="entry name" value="Mechanosensitive channel protein MscS (YggB), C-terminal domain"/>
    <property type="match status" value="1"/>
</dbReference>
<evidence type="ECO:0000259" key="10">
    <source>
        <dbReference type="Pfam" id="PF00924"/>
    </source>
</evidence>
<dbReference type="Pfam" id="PF21082">
    <property type="entry name" value="MS_channel_3rd"/>
    <property type="match status" value="1"/>
</dbReference>
<accession>A0A6N8EDX8</accession>
<comment type="caution">
    <text evidence="12">The sequence shown here is derived from an EMBL/GenBank/DDBJ whole genome shotgun (WGS) entry which is preliminary data.</text>
</comment>
<dbReference type="Proteomes" id="UP000434044">
    <property type="component" value="Unassembled WGS sequence"/>
</dbReference>
<dbReference type="PANTHER" id="PTHR30221:SF1">
    <property type="entry name" value="SMALL-CONDUCTANCE MECHANOSENSITIVE CHANNEL"/>
    <property type="match status" value="1"/>
</dbReference>
<comment type="subcellular location">
    <subcellularLocation>
        <location evidence="7">Cell inner membrane</location>
        <topology evidence="7">Multi-pass membrane protein</topology>
    </subcellularLocation>
    <subcellularLocation>
        <location evidence="1">Cell membrane</location>
        <topology evidence="1">Multi-pass membrane protein</topology>
    </subcellularLocation>
</comment>
<keyword evidence="8" id="KW-0175">Coiled coil</keyword>
<evidence type="ECO:0000256" key="2">
    <source>
        <dbReference type="ARBA" id="ARBA00008017"/>
    </source>
</evidence>
<feature type="compositionally biased region" description="Low complexity" evidence="9">
    <location>
        <begin position="54"/>
        <end position="65"/>
    </location>
</feature>
<dbReference type="Gene3D" id="1.10.287.1260">
    <property type="match status" value="1"/>
</dbReference>
<dbReference type="AlphaFoldDB" id="A0A6N8EDX8"/>
<dbReference type="GO" id="GO:0008381">
    <property type="term" value="F:mechanosensitive monoatomic ion channel activity"/>
    <property type="evidence" value="ECO:0007669"/>
    <property type="project" value="InterPro"/>
</dbReference>
<keyword evidence="5 7" id="KW-1133">Transmembrane helix</keyword>
<feature type="transmembrane region" description="Helical" evidence="7">
    <location>
        <begin position="634"/>
        <end position="654"/>
    </location>
</feature>
<keyword evidence="7" id="KW-0406">Ion transport</keyword>
<evidence type="ECO:0000313" key="13">
    <source>
        <dbReference type="Proteomes" id="UP000434044"/>
    </source>
</evidence>
<keyword evidence="7" id="KW-0997">Cell inner membrane</keyword>
<keyword evidence="4 7" id="KW-0812">Transmembrane</keyword>
<keyword evidence="13" id="KW-1185">Reference proteome</keyword>
<keyword evidence="6 7" id="KW-0472">Membrane</keyword>
<dbReference type="InterPro" id="IPR011014">
    <property type="entry name" value="MscS_channel_TM-2"/>
</dbReference>
<comment type="function">
    <text evidence="7">Mechanosensitive channel that participates in the regulation of osmotic pressure changes within the cell, opening in response to stretch forces in the membrane lipid bilayer, without the need for other proteins. Contributes to normal resistance to hypoosmotic shock. Forms an ion channel of 1.0 nanosiemens conductance with a slight preference for anions.</text>
</comment>
<dbReference type="Gene3D" id="3.30.70.100">
    <property type="match status" value="1"/>
</dbReference>
<keyword evidence="7" id="KW-0407">Ion channel</keyword>
<evidence type="ECO:0000256" key="7">
    <source>
        <dbReference type="RuleBase" id="RU369025"/>
    </source>
</evidence>
<organism evidence="12 13">
    <name type="scientific">Allochromatium palmeri</name>
    <dbReference type="NCBI Taxonomy" id="231048"/>
    <lineage>
        <taxon>Bacteria</taxon>
        <taxon>Pseudomonadati</taxon>
        <taxon>Pseudomonadota</taxon>
        <taxon>Gammaproteobacteria</taxon>
        <taxon>Chromatiales</taxon>
        <taxon>Chromatiaceae</taxon>
        <taxon>Allochromatium</taxon>
    </lineage>
</organism>
<gene>
    <name evidence="12" type="ORF">GJ668_15270</name>
</gene>
<keyword evidence="3" id="KW-1003">Cell membrane</keyword>
<dbReference type="InterPro" id="IPR023408">
    <property type="entry name" value="MscS_beta-dom_sf"/>
</dbReference>
<feature type="transmembrane region" description="Helical" evidence="7">
    <location>
        <begin position="705"/>
        <end position="727"/>
    </location>
</feature>
<dbReference type="GO" id="GO:0005886">
    <property type="term" value="C:plasma membrane"/>
    <property type="evidence" value="ECO:0007669"/>
    <property type="project" value="UniProtKB-SubCell"/>
</dbReference>
<dbReference type="InterPro" id="IPR006685">
    <property type="entry name" value="MscS_channel_2nd"/>
</dbReference>
<evidence type="ECO:0000259" key="11">
    <source>
        <dbReference type="Pfam" id="PF21082"/>
    </source>
</evidence>
<evidence type="ECO:0000256" key="8">
    <source>
        <dbReference type="SAM" id="Coils"/>
    </source>
</evidence>
<protein>
    <recommendedName>
        <fullName evidence="7">Small-conductance mechanosensitive channel</fullName>
    </recommendedName>
</protein>
<dbReference type="InterPro" id="IPR045275">
    <property type="entry name" value="MscS_archaea/bacteria_type"/>
</dbReference>
<dbReference type="Pfam" id="PF00924">
    <property type="entry name" value="MS_channel_2nd"/>
    <property type="match status" value="1"/>
</dbReference>
<comment type="caution">
    <text evidence="7">Lacks conserved residue(s) required for the propagation of feature annotation.</text>
</comment>
<feature type="compositionally biased region" description="Basic and acidic residues" evidence="9">
    <location>
        <begin position="71"/>
        <end position="85"/>
    </location>
</feature>
<feature type="transmembrane region" description="Helical" evidence="7">
    <location>
        <begin position="599"/>
        <end position="622"/>
    </location>
</feature>
<dbReference type="InterPro" id="IPR011066">
    <property type="entry name" value="MscS_channel_C_sf"/>
</dbReference>